<keyword evidence="3 5" id="KW-0863">Zinc-finger</keyword>
<dbReference type="InterPro" id="IPR036855">
    <property type="entry name" value="Znf_CCCH_sf"/>
</dbReference>
<evidence type="ECO:0000256" key="2">
    <source>
        <dbReference type="ARBA" id="ARBA00022737"/>
    </source>
</evidence>
<keyword evidence="4 5" id="KW-0862">Zinc</keyword>
<evidence type="ECO:0000256" key="4">
    <source>
        <dbReference type="ARBA" id="ARBA00022833"/>
    </source>
</evidence>
<dbReference type="AlphaFoldDB" id="F4S459"/>
<dbReference type="EMBL" id="GL883146">
    <property type="protein sequence ID" value="EGG00564.1"/>
    <property type="molecule type" value="Genomic_DNA"/>
</dbReference>
<keyword evidence="8" id="KW-1185">Reference proteome</keyword>
<dbReference type="HOGENOM" id="CLU_194958_0_0_1"/>
<dbReference type="SUPFAM" id="SSF90229">
    <property type="entry name" value="CCCH zinc finger"/>
    <property type="match status" value="2"/>
</dbReference>
<evidence type="ECO:0000256" key="5">
    <source>
        <dbReference type="PROSITE-ProRule" id="PRU00723"/>
    </source>
</evidence>
<feature type="zinc finger region" description="C3H1-type" evidence="5">
    <location>
        <begin position="1"/>
        <end position="28"/>
    </location>
</feature>
<dbReference type="PROSITE" id="PS50103">
    <property type="entry name" value="ZF_C3H1"/>
    <property type="match status" value="2"/>
</dbReference>
<feature type="non-terminal residue" evidence="7">
    <location>
        <position position="63"/>
    </location>
</feature>
<dbReference type="FunFam" id="4.10.1000.10:FF:000001">
    <property type="entry name" value="zinc finger CCCH domain-containing protein 15-like"/>
    <property type="match status" value="1"/>
</dbReference>
<gene>
    <name evidence="7" type="ORF">MELLADRAFT_32022</name>
</gene>
<evidence type="ECO:0000313" key="8">
    <source>
        <dbReference type="Proteomes" id="UP000001072"/>
    </source>
</evidence>
<dbReference type="PANTHER" id="PTHR12547">
    <property type="entry name" value="CCCH ZINC FINGER/TIS11-RELATED"/>
    <property type="match status" value="1"/>
</dbReference>
<dbReference type="SMART" id="SM00356">
    <property type="entry name" value="ZnF_C3H1"/>
    <property type="match status" value="2"/>
</dbReference>
<dbReference type="VEuPathDB" id="FungiDB:MELLADRAFT_32022"/>
<organism evidence="8">
    <name type="scientific">Melampsora larici-populina (strain 98AG31 / pathotype 3-4-7)</name>
    <name type="common">Poplar leaf rust fungus</name>
    <dbReference type="NCBI Taxonomy" id="747676"/>
    <lineage>
        <taxon>Eukaryota</taxon>
        <taxon>Fungi</taxon>
        <taxon>Dikarya</taxon>
        <taxon>Basidiomycota</taxon>
        <taxon>Pucciniomycotina</taxon>
        <taxon>Pucciniomycetes</taxon>
        <taxon>Pucciniales</taxon>
        <taxon>Melampsoraceae</taxon>
        <taxon>Melampsora</taxon>
    </lineage>
</organism>
<evidence type="ECO:0000256" key="3">
    <source>
        <dbReference type="ARBA" id="ARBA00022771"/>
    </source>
</evidence>
<dbReference type="InterPro" id="IPR000571">
    <property type="entry name" value="Znf_CCCH"/>
</dbReference>
<reference evidence="8" key="1">
    <citation type="journal article" date="2011" name="Proc. Natl. Acad. Sci. U.S.A.">
        <title>Obligate biotrophy features unraveled by the genomic analysis of rust fungi.</title>
        <authorList>
            <person name="Duplessis S."/>
            <person name="Cuomo C.A."/>
            <person name="Lin Y.-C."/>
            <person name="Aerts A."/>
            <person name="Tisserant E."/>
            <person name="Veneault-Fourrey C."/>
            <person name="Joly D.L."/>
            <person name="Hacquard S."/>
            <person name="Amselem J."/>
            <person name="Cantarel B.L."/>
            <person name="Chiu R."/>
            <person name="Coutinho P.M."/>
            <person name="Feau N."/>
            <person name="Field M."/>
            <person name="Frey P."/>
            <person name="Gelhaye E."/>
            <person name="Goldberg J."/>
            <person name="Grabherr M.G."/>
            <person name="Kodira C.D."/>
            <person name="Kohler A."/>
            <person name="Kuees U."/>
            <person name="Lindquist E.A."/>
            <person name="Lucas S.M."/>
            <person name="Mago R."/>
            <person name="Mauceli E."/>
            <person name="Morin E."/>
            <person name="Murat C."/>
            <person name="Pangilinan J.L."/>
            <person name="Park R."/>
            <person name="Pearson M."/>
            <person name="Quesneville H."/>
            <person name="Rouhier N."/>
            <person name="Sakthikumar S."/>
            <person name="Salamov A.A."/>
            <person name="Schmutz J."/>
            <person name="Selles B."/>
            <person name="Shapiro H."/>
            <person name="Tanguay P."/>
            <person name="Tuskan G.A."/>
            <person name="Henrissat B."/>
            <person name="Van de Peer Y."/>
            <person name="Rouze P."/>
            <person name="Ellis J.G."/>
            <person name="Dodds P.N."/>
            <person name="Schein J.E."/>
            <person name="Zhong S."/>
            <person name="Hamelin R.C."/>
            <person name="Grigoriev I.V."/>
            <person name="Szabo L.J."/>
            <person name="Martin F."/>
        </authorList>
    </citation>
    <scope>NUCLEOTIDE SEQUENCE [LARGE SCALE GENOMIC DNA]</scope>
    <source>
        <strain evidence="8">98AG31 / pathotype 3-4-7</strain>
    </source>
</reference>
<evidence type="ECO:0000313" key="7">
    <source>
        <dbReference type="EMBL" id="EGG00564.1"/>
    </source>
</evidence>
<feature type="domain" description="C3H1-type" evidence="6">
    <location>
        <begin position="38"/>
        <end position="63"/>
    </location>
</feature>
<name>F4S459_MELLP</name>
<dbReference type="InParanoid" id="F4S459"/>
<dbReference type="InterPro" id="IPR045877">
    <property type="entry name" value="ZFP36-like"/>
</dbReference>
<dbReference type="GO" id="GO:0008270">
    <property type="term" value="F:zinc ion binding"/>
    <property type="evidence" value="ECO:0007669"/>
    <property type="project" value="UniProtKB-KW"/>
</dbReference>
<dbReference type="PANTHER" id="PTHR12547:SF18">
    <property type="entry name" value="PROTEIN TIS11"/>
    <property type="match status" value="1"/>
</dbReference>
<dbReference type="GeneID" id="18927170"/>
<dbReference type="RefSeq" id="XP_007416211.1">
    <property type="nucleotide sequence ID" value="XM_007416149.1"/>
</dbReference>
<sequence>YKTELCRSWEEKGTCRYSTKCQFAHGQDELRPVSRHPKFKTEICRTFCLHGSCPYGKRCCFLH</sequence>
<proteinExistence type="predicted"/>
<protein>
    <recommendedName>
        <fullName evidence="6">C3H1-type domain-containing protein</fullName>
    </recommendedName>
</protein>
<dbReference type="eggNOG" id="KOG1677">
    <property type="taxonomic scope" value="Eukaryota"/>
</dbReference>
<dbReference type="STRING" id="747676.F4S459"/>
<feature type="non-terminal residue" evidence="7">
    <location>
        <position position="1"/>
    </location>
</feature>
<dbReference type="GO" id="GO:0003729">
    <property type="term" value="F:mRNA binding"/>
    <property type="evidence" value="ECO:0007669"/>
    <property type="project" value="InterPro"/>
</dbReference>
<feature type="zinc finger region" description="C3H1-type" evidence="5">
    <location>
        <begin position="38"/>
        <end position="63"/>
    </location>
</feature>
<keyword evidence="1 5" id="KW-0479">Metal-binding</keyword>
<evidence type="ECO:0000259" key="6">
    <source>
        <dbReference type="PROSITE" id="PS50103"/>
    </source>
</evidence>
<dbReference type="Pfam" id="PF00642">
    <property type="entry name" value="zf-CCCH"/>
    <property type="match status" value="2"/>
</dbReference>
<keyword evidence="2" id="KW-0677">Repeat</keyword>
<dbReference type="KEGG" id="mlr:MELLADRAFT_32022"/>
<dbReference type="Proteomes" id="UP000001072">
    <property type="component" value="Unassembled WGS sequence"/>
</dbReference>
<evidence type="ECO:0000256" key="1">
    <source>
        <dbReference type="ARBA" id="ARBA00022723"/>
    </source>
</evidence>
<accession>F4S459</accession>
<feature type="domain" description="C3H1-type" evidence="6">
    <location>
        <begin position="1"/>
        <end position="28"/>
    </location>
</feature>
<dbReference type="Gene3D" id="4.10.1000.10">
    <property type="entry name" value="Zinc finger, CCCH-type"/>
    <property type="match status" value="2"/>
</dbReference>
<dbReference type="OrthoDB" id="410307at2759"/>